<dbReference type="AlphaFoldDB" id="A0A699JAF3"/>
<evidence type="ECO:0000313" key="1">
    <source>
        <dbReference type="EMBL" id="GFA22184.1"/>
    </source>
</evidence>
<dbReference type="EMBL" id="BKCJ010387969">
    <property type="protein sequence ID" value="GFA22184.1"/>
    <property type="molecule type" value="Genomic_DNA"/>
</dbReference>
<organism evidence="1">
    <name type="scientific">Tanacetum cinerariifolium</name>
    <name type="common">Dalmatian daisy</name>
    <name type="synonym">Chrysanthemum cinerariifolium</name>
    <dbReference type="NCBI Taxonomy" id="118510"/>
    <lineage>
        <taxon>Eukaryota</taxon>
        <taxon>Viridiplantae</taxon>
        <taxon>Streptophyta</taxon>
        <taxon>Embryophyta</taxon>
        <taxon>Tracheophyta</taxon>
        <taxon>Spermatophyta</taxon>
        <taxon>Magnoliopsida</taxon>
        <taxon>eudicotyledons</taxon>
        <taxon>Gunneridae</taxon>
        <taxon>Pentapetalae</taxon>
        <taxon>asterids</taxon>
        <taxon>campanulids</taxon>
        <taxon>Asterales</taxon>
        <taxon>Asteraceae</taxon>
        <taxon>Asteroideae</taxon>
        <taxon>Anthemideae</taxon>
        <taxon>Anthemidinae</taxon>
        <taxon>Tanacetum</taxon>
    </lineage>
</organism>
<proteinExistence type="predicted"/>
<dbReference type="PANTHER" id="PTHR42648:SF31">
    <property type="entry name" value="RNA-DIRECTED DNA POLYMERASE"/>
    <property type="match status" value="1"/>
</dbReference>
<dbReference type="PANTHER" id="PTHR42648">
    <property type="entry name" value="TRANSPOSASE, PUTATIVE-RELATED"/>
    <property type="match status" value="1"/>
</dbReference>
<dbReference type="Gene3D" id="3.30.420.10">
    <property type="entry name" value="Ribonuclease H-like superfamily/Ribonuclease H"/>
    <property type="match status" value="1"/>
</dbReference>
<feature type="non-terminal residue" evidence="1">
    <location>
        <position position="1"/>
    </location>
</feature>
<comment type="caution">
    <text evidence="1">The sequence shown here is derived from an EMBL/GenBank/DDBJ whole genome shotgun (WGS) entry which is preliminary data.</text>
</comment>
<gene>
    <name evidence="1" type="ORF">Tci_594156</name>
</gene>
<dbReference type="InterPro" id="IPR039537">
    <property type="entry name" value="Retrotran_Ty1/copia-like"/>
</dbReference>
<reference evidence="1" key="1">
    <citation type="journal article" date="2019" name="Sci. Rep.">
        <title>Draft genome of Tanacetum cinerariifolium, the natural source of mosquito coil.</title>
        <authorList>
            <person name="Yamashiro T."/>
            <person name="Shiraishi A."/>
            <person name="Satake H."/>
            <person name="Nakayama K."/>
        </authorList>
    </citation>
    <scope>NUCLEOTIDE SEQUENCE</scope>
</reference>
<dbReference type="GO" id="GO:0003676">
    <property type="term" value="F:nucleic acid binding"/>
    <property type="evidence" value="ECO:0007669"/>
    <property type="project" value="InterPro"/>
</dbReference>
<sequence>HLKREKVLGTGSESASLYLFDTDCAKFSMCNNSKLLVCHVSKDVWHNRLDQPANHVSNLLKGSLNLSSIDQNSPCEVCHKAKQTRKSFPLSEHKSTCFGELIHLDVWRPYNVVSRKGFRYFLTVVDDFSKAVWVYLLKTKDEVFDMFVSFYKLILTQFDKKIKIMRLSSSALNGKSPFSLVYGREPNISHLRSFGCLCFAILVVGSEKFSHMSEKYVLIGYASDNEMPKVPSFQNILPNLTKESGLRRSQSSSKLPTRSNDLVLDSKVKYGLNMFANHYVLSPENFCFVSNLNKSMEPSSFEEAANDANWINAMNDEMCAMYKNNTWVMVELPICRKPIALRVIKYLKLAPGLGVEFEKRKDSWKSKKQAILSKSSAESEYRAMDSATCEVM</sequence>
<accession>A0A699JAF3</accession>
<name>A0A699JAF3_TANCI</name>
<dbReference type="InterPro" id="IPR012337">
    <property type="entry name" value="RNaseH-like_sf"/>
</dbReference>
<dbReference type="SUPFAM" id="SSF53098">
    <property type="entry name" value="Ribonuclease H-like"/>
    <property type="match status" value="1"/>
</dbReference>
<dbReference type="InterPro" id="IPR036397">
    <property type="entry name" value="RNaseH_sf"/>
</dbReference>
<protein>
    <submittedName>
        <fullName evidence="1">Ribonuclease H-like domain-containing protein</fullName>
    </submittedName>
</protein>